<evidence type="ECO:0000256" key="1">
    <source>
        <dbReference type="SAM" id="Coils"/>
    </source>
</evidence>
<name>A0A5J4TFR2_9EUKA</name>
<keyword evidence="1" id="KW-0175">Coiled coil</keyword>
<evidence type="ECO:0000256" key="2">
    <source>
        <dbReference type="SAM" id="MobiDB-lite"/>
    </source>
</evidence>
<protein>
    <submittedName>
        <fullName evidence="3">Uncharacterized protein</fullName>
    </submittedName>
</protein>
<comment type="caution">
    <text evidence="3">The sequence shown here is derived from an EMBL/GenBank/DDBJ whole genome shotgun (WGS) entry which is preliminary data.</text>
</comment>
<proteinExistence type="predicted"/>
<feature type="compositionally biased region" description="Basic and acidic residues" evidence="2">
    <location>
        <begin position="44"/>
        <end position="60"/>
    </location>
</feature>
<feature type="non-terminal residue" evidence="3">
    <location>
        <position position="149"/>
    </location>
</feature>
<gene>
    <name evidence="3" type="ORF">EZS28_047405</name>
</gene>
<dbReference type="EMBL" id="SNRW01031954">
    <property type="protein sequence ID" value="KAA6357068.1"/>
    <property type="molecule type" value="Genomic_DNA"/>
</dbReference>
<organism evidence="3 4">
    <name type="scientific">Streblomastix strix</name>
    <dbReference type="NCBI Taxonomy" id="222440"/>
    <lineage>
        <taxon>Eukaryota</taxon>
        <taxon>Metamonada</taxon>
        <taxon>Preaxostyla</taxon>
        <taxon>Oxymonadida</taxon>
        <taxon>Streblomastigidae</taxon>
        <taxon>Streblomastix</taxon>
    </lineage>
</organism>
<sequence length="149" mass="17167">MLDFKRERIEFDAGQLHFDMEMDEFLLLPATEIAERALKAEQEELEKDKIKDDNQSKEQQEQQNLINNNNQNESQQQSSSSSSYQSYSSVPPVSRGHILVLASRADQLMETIKEASEEVMSYAAAEAEAERLASEALRFAHEQQQRERE</sequence>
<dbReference type="AlphaFoldDB" id="A0A5J4TFR2"/>
<reference evidence="3 4" key="1">
    <citation type="submission" date="2019-03" db="EMBL/GenBank/DDBJ databases">
        <title>Single cell metagenomics reveals metabolic interactions within the superorganism composed of flagellate Streblomastix strix and complex community of Bacteroidetes bacteria on its surface.</title>
        <authorList>
            <person name="Treitli S.C."/>
            <person name="Kolisko M."/>
            <person name="Husnik F."/>
            <person name="Keeling P."/>
            <person name="Hampl V."/>
        </authorList>
    </citation>
    <scope>NUCLEOTIDE SEQUENCE [LARGE SCALE GENOMIC DNA]</scope>
    <source>
        <strain evidence="3">ST1C</strain>
    </source>
</reference>
<evidence type="ECO:0000313" key="4">
    <source>
        <dbReference type="Proteomes" id="UP000324800"/>
    </source>
</evidence>
<feature type="coiled-coil region" evidence="1">
    <location>
        <begin position="98"/>
        <end position="125"/>
    </location>
</feature>
<feature type="region of interest" description="Disordered" evidence="2">
    <location>
        <begin position="44"/>
        <end position="91"/>
    </location>
</feature>
<feature type="compositionally biased region" description="Low complexity" evidence="2">
    <location>
        <begin position="61"/>
        <end position="89"/>
    </location>
</feature>
<accession>A0A5J4TFR2</accession>
<evidence type="ECO:0000313" key="3">
    <source>
        <dbReference type="EMBL" id="KAA6357068.1"/>
    </source>
</evidence>
<dbReference type="Proteomes" id="UP000324800">
    <property type="component" value="Unassembled WGS sequence"/>
</dbReference>